<reference evidence="1 2" key="1">
    <citation type="submission" date="2017-05" db="EMBL/GenBank/DDBJ databases">
        <title>Biotechnological potential of actinobacteria isolated from South African environments.</title>
        <authorList>
            <person name="Le Roes-Hill M."/>
            <person name="Prins A."/>
            <person name="Durrell K.A."/>
        </authorList>
    </citation>
    <scope>NUCLEOTIDE SEQUENCE [LARGE SCALE GENOMIC DNA]</scope>
    <source>
        <strain evidence="1 2">HMC13</strain>
    </source>
</reference>
<protein>
    <submittedName>
        <fullName evidence="1">Uncharacterized protein</fullName>
    </submittedName>
</protein>
<sequence length="125" mass="13846">MEVKNTGNATIKADFERQVEDLAKWEGKGSAGRATRVEIETTEKWTNIFSGYKSGKRDGVKYKPEGTPAGTMVKNGVSVRIAGTDISPSRLKRMEAEIQARKQAGTMEWSRMKTPKEAMDYLGVS</sequence>
<evidence type="ECO:0000313" key="2">
    <source>
        <dbReference type="Proteomes" id="UP000195105"/>
    </source>
</evidence>
<gene>
    <name evidence="1" type="ORF">CA983_23120</name>
</gene>
<name>A0A243S0A4_9ACTN</name>
<comment type="caution">
    <text evidence="1">The sequence shown here is derived from an EMBL/GenBank/DDBJ whole genome shotgun (WGS) entry which is preliminary data.</text>
</comment>
<dbReference type="Proteomes" id="UP000195105">
    <property type="component" value="Unassembled WGS sequence"/>
</dbReference>
<keyword evidence="2" id="KW-1185">Reference proteome</keyword>
<dbReference type="RefSeq" id="WP_086602815.1">
    <property type="nucleotide sequence ID" value="NZ_NGFN01000150.1"/>
</dbReference>
<evidence type="ECO:0000313" key="1">
    <source>
        <dbReference type="EMBL" id="OUD00887.1"/>
    </source>
</evidence>
<organism evidence="1 2">
    <name type="scientific">Streptomyces swartbergensis</name>
    <dbReference type="NCBI Taxonomy" id="487165"/>
    <lineage>
        <taxon>Bacteria</taxon>
        <taxon>Bacillati</taxon>
        <taxon>Actinomycetota</taxon>
        <taxon>Actinomycetes</taxon>
        <taxon>Kitasatosporales</taxon>
        <taxon>Streptomycetaceae</taxon>
        <taxon>Streptomyces</taxon>
    </lineage>
</organism>
<dbReference type="AlphaFoldDB" id="A0A243S0A4"/>
<proteinExistence type="predicted"/>
<accession>A0A243S0A4</accession>
<dbReference type="EMBL" id="NGFN01000150">
    <property type="protein sequence ID" value="OUD00887.1"/>
    <property type="molecule type" value="Genomic_DNA"/>
</dbReference>